<feature type="disulfide bond" evidence="12">
    <location>
        <begin position="486"/>
        <end position="496"/>
    </location>
</feature>
<feature type="domain" description="SRCR" evidence="15">
    <location>
        <begin position="659"/>
        <end position="759"/>
    </location>
</feature>
<proteinExistence type="inferred from homology"/>
<dbReference type="GO" id="GO:0015031">
    <property type="term" value="P:protein transport"/>
    <property type="evidence" value="ECO:0007669"/>
    <property type="project" value="UniProtKB-KW"/>
</dbReference>
<evidence type="ECO:0000256" key="12">
    <source>
        <dbReference type="PROSITE-ProRule" id="PRU00196"/>
    </source>
</evidence>
<keyword evidence="18" id="KW-1185">Reference proteome</keyword>
<reference evidence="17" key="2">
    <citation type="submission" date="2025-08" db="UniProtKB">
        <authorList>
            <consortium name="Ensembl"/>
        </authorList>
    </citation>
    <scope>IDENTIFICATION</scope>
</reference>
<feature type="disulfide bond" evidence="12">
    <location>
        <begin position="94"/>
        <end position="158"/>
    </location>
</feature>
<dbReference type="SMART" id="SM00241">
    <property type="entry name" value="ZP"/>
    <property type="match status" value="1"/>
</dbReference>
<dbReference type="SUPFAM" id="SSF56487">
    <property type="entry name" value="SRCR-like"/>
    <property type="match status" value="7"/>
</dbReference>
<feature type="region of interest" description="Disordered" evidence="13">
    <location>
        <begin position="14"/>
        <end position="34"/>
    </location>
</feature>
<feature type="disulfide bond" evidence="12">
    <location>
        <begin position="330"/>
        <end position="394"/>
    </location>
</feature>
<organism evidence="17 18">
    <name type="scientific">Catharus ustulatus</name>
    <name type="common">Russet-backed thrush</name>
    <name type="synonym">Hylocichla ustulatus</name>
    <dbReference type="NCBI Taxonomy" id="91951"/>
    <lineage>
        <taxon>Eukaryota</taxon>
        <taxon>Metazoa</taxon>
        <taxon>Chordata</taxon>
        <taxon>Craniata</taxon>
        <taxon>Vertebrata</taxon>
        <taxon>Euteleostomi</taxon>
        <taxon>Archelosauria</taxon>
        <taxon>Archosauria</taxon>
        <taxon>Dinosauria</taxon>
        <taxon>Saurischia</taxon>
        <taxon>Theropoda</taxon>
        <taxon>Coelurosauria</taxon>
        <taxon>Aves</taxon>
        <taxon>Neognathae</taxon>
        <taxon>Neoaves</taxon>
        <taxon>Telluraves</taxon>
        <taxon>Australaves</taxon>
        <taxon>Passeriformes</taxon>
        <taxon>Turdidae</taxon>
        <taxon>Catharus</taxon>
    </lineage>
</organism>
<feature type="domain" description="SRCR" evidence="15">
    <location>
        <begin position="187"/>
        <end position="287"/>
    </location>
</feature>
<dbReference type="InterPro" id="IPR035914">
    <property type="entry name" value="Sperma_CUB_dom_sf"/>
</dbReference>
<dbReference type="InterPro" id="IPR048290">
    <property type="entry name" value="ZP_chr"/>
</dbReference>
<dbReference type="Pfam" id="PF00100">
    <property type="entry name" value="Zona_pellucida"/>
    <property type="match status" value="1"/>
</dbReference>
<dbReference type="SUPFAM" id="SSF49854">
    <property type="entry name" value="Spermadhesin, CUB domain"/>
    <property type="match status" value="2"/>
</dbReference>
<evidence type="ECO:0000256" key="5">
    <source>
        <dbReference type="ARBA" id="ARBA00022927"/>
    </source>
</evidence>
<comment type="caution">
    <text evidence="11">Lacks conserved residue(s) required for the propagation of feature annotation.</text>
</comment>
<feature type="disulfide bond" evidence="12">
    <location>
        <begin position="922"/>
        <end position="983"/>
    </location>
</feature>
<evidence type="ECO:0000256" key="4">
    <source>
        <dbReference type="ARBA" id="ARBA00022737"/>
    </source>
</evidence>
<dbReference type="InterPro" id="IPR055356">
    <property type="entry name" value="ZP-N"/>
</dbReference>
<evidence type="ECO:0000256" key="2">
    <source>
        <dbReference type="ARBA" id="ARBA00022448"/>
    </source>
</evidence>
<feature type="disulfide bond" evidence="12">
    <location>
        <begin position="256"/>
        <end position="266"/>
    </location>
</feature>
<dbReference type="PRINTS" id="PR00023">
    <property type="entry name" value="ZPELLUCIDA"/>
</dbReference>
<evidence type="ECO:0000259" key="15">
    <source>
        <dbReference type="PROSITE" id="PS50287"/>
    </source>
</evidence>
<dbReference type="FunFam" id="2.60.120.290:FF:000013">
    <property type="entry name" value="Membrane frizzled-related protein"/>
    <property type="match status" value="2"/>
</dbReference>
<keyword evidence="3" id="KW-0732">Signal</keyword>
<dbReference type="SMART" id="SM00042">
    <property type="entry name" value="CUB"/>
    <property type="match status" value="2"/>
</dbReference>
<keyword evidence="4" id="KW-0677">Repeat</keyword>
<evidence type="ECO:0000259" key="14">
    <source>
        <dbReference type="PROSITE" id="PS01180"/>
    </source>
</evidence>
<dbReference type="InterPro" id="IPR042235">
    <property type="entry name" value="ZP-C_dom"/>
</dbReference>
<feature type="disulfide bond" evidence="12">
    <location>
        <begin position="455"/>
        <end position="516"/>
    </location>
</feature>
<dbReference type="InterPro" id="IPR036772">
    <property type="entry name" value="SRCR-like_dom_sf"/>
</dbReference>
<dbReference type="PRINTS" id="PR00258">
    <property type="entry name" value="SPERACTRCPTR"/>
</dbReference>
<evidence type="ECO:0000256" key="1">
    <source>
        <dbReference type="ARBA" id="ARBA00009931"/>
    </source>
</evidence>
<dbReference type="PROSITE" id="PS50287">
    <property type="entry name" value="SRCR_2"/>
    <property type="match status" value="7"/>
</dbReference>
<dbReference type="InterPro" id="IPR001190">
    <property type="entry name" value="SRCR"/>
</dbReference>
<dbReference type="InterPro" id="IPR055355">
    <property type="entry name" value="ZP-C"/>
</dbReference>
<feature type="domain" description="SRCR" evidence="15">
    <location>
        <begin position="305"/>
        <end position="405"/>
    </location>
</feature>
<dbReference type="Gene3D" id="2.60.120.290">
    <property type="entry name" value="Spermadhesin, CUB domain"/>
    <property type="match status" value="2"/>
</dbReference>
<keyword evidence="6 12" id="KW-1015">Disulfide bond</keyword>
<feature type="disulfide bond" evidence="12">
    <location>
        <begin position="374"/>
        <end position="384"/>
    </location>
</feature>
<dbReference type="CDD" id="cd00041">
    <property type="entry name" value="CUB"/>
    <property type="match status" value="2"/>
</dbReference>
<feature type="disulfide bond" evidence="12">
    <location>
        <begin position="569"/>
        <end position="633"/>
    </location>
</feature>
<dbReference type="Ensembl" id="ENSCUST00005015785.1">
    <property type="protein sequence ID" value="ENSCUSP00005015198.1"/>
    <property type="gene ID" value="ENSCUSG00005009754.1"/>
</dbReference>
<dbReference type="FunFam" id="2.60.40.4100:FF:000005">
    <property type="entry name" value="Deleted in malignant brain tumors 1"/>
    <property type="match status" value="1"/>
</dbReference>
<dbReference type="Gene3D" id="2.60.40.3210">
    <property type="entry name" value="Zona pellucida, ZP-N domain"/>
    <property type="match status" value="1"/>
</dbReference>
<feature type="compositionally biased region" description="Low complexity" evidence="13">
    <location>
        <begin position="21"/>
        <end position="34"/>
    </location>
</feature>
<dbReference type="Proteomes" id="UP000694563">
    <property type="component" value="Chromosome 8"/>
</dbReference>
<evidence type="ECO:0000256" key="13">
    <source>
        <dbReference type="SAM" id="MobiDB-lite"/>
    </source>
</evidence>
<dbReference type="FunFam" id="3.10.250.10:FF:000006">
    <property type="entry name" value="neurotrypsin isoform X2"/>
    <property type="match status" value="6"/>
</dbReference>
<feature type="disulfide bond" evidence="12">
    <location>
        <begin position="909"/>
        <end position="973"/>
    </location>
</feature>
<dbReference type="Pfam" id="PF23344">
    <property type="entry name" value="ZP-N"/>
    <property type="match status" value="1"/>
</dbReference>
<feature type="region of interest" description="Disordered" evidence="13">
    <location>
        <begin position="521"/>
        <end position="543"/>
    </location>
</feature>
<feature type="domain" description="CUB" evidence="14">
    <location>
        <begin position="1001"/>
        <end position="1107"/>
    </location>
</feature>
<evidence type="ECO:0000256" key="7">
    <source>
        <dbReference type="ARBA" id="ARBA00023180"/>
    </source>
</evidence>
<accession>A0A8C3UG18</accession>
<evidence type="ECO:0000256" key="11">
    <source>
        <dbReference type="PROSITE-ProRule" id="PRU00059"/>
    </source>
</evidence>
<feature type="disulfide bond" evidence="12">
    <location>
        <begin position="138"/>
        <end position="148"/>
    </location>
</feature>
<evidence type="ECO:0000256" key="6">
    <source>
        <dbReference type="ARBA" id="ARBA00023157"/>
    </source>
</evidence>
<dbReference type="InterPro" id="IPR000859">
    <property type="entry name" value="CUB_dom"/>
</dbReference>
<evidence type="ECO:0000259" key="16">
    <source>
        <dbReference type="PROSITE" id="PS51034"/>
    </source>
</evidence>
<dbReference type="Gene3D" id="2.60.40.4100">
    <property type="entry name" value="Zona pellucida, ZP-C domain"/>
    <property type="match status" value="1"/>
</dbReference>
<dbReference type="FunFam" id="3.10.250.10:FF:000002">
    <property type="entry name" value="Scavenger receptor cysteine-rich type 1 protein M130"/>
    <property type="match status" value="1"/>
</dbReference>
<evidence type="ECO:0000256" key="3">
    <source>
        <dbReference type="ARBA" id="ARBA00022729"/>
    </source>
</evidence>
<feature type="disulfide bond" evidence="12">
    <location>
        <begin position="582"/>
        <end position="643"/>
    </location>
</feature>
<reference evidence="17" key="1">
    <citation type="submission" date="2020-10" db="EMBL/GenBank/DDBJ databases">
        <title>Catharus ustulatus (Swainson's thrush) genome, bCatUst1, primary haplotype v2.</title>
        <authorList>
            <person name="Delmore K."/>
            <person name="Vafadar M."/>
            <person name="Formenti G."/>
            <person name="Chow W."/>
            <person name="Pelan S."/>
            <person name="Howe K."/>
            <person name="Rhie A."/>
            <person name="Mountcastle J."/>
            <person name="Haase B."/>
            <person name="Fedrigo O."/>
            <person name="Jarvis E.D."/>
        </authorList>
    </citation>
    <scope>NUCLEOTIDE SEQUENCE [LARGE SCALE GENOMIC DNA]</scope>
</reference>
<keyword evidence="5" id="KW-0653">Protein transport</keyword>
<feature type="disulfide bond" evidence="12">
    <location>
        <begin position="728"/>
        <end position="738"/>
    </location>
</feature>
<reference evidence="17" key="3">
    <citation type="submission" date="2025-09" db="UniProtKB">
        <authorList>
            <consortium name="Ensembl"/>
        </authorList>
    </citation>
    <scope>IDENTIFICATION</scope>
</reference>
<evidence type="ECO:0000313" key="18">
    <source>
        <dbReference type="Proteomes" id="UP000694563"/>
    </source>
</evidence>
<feature type="domain" description="SRCR" evidence="15">
    <location>
        <begin position="884"/>
        <end position="984"/>
    </location>
</feature>
<evidence type="ECO:0000256" key="10">
    <source>
        <dbReference type="ARBA" id="ARBA00047200"/>
    </source>
</evidence>
<dbReference type="Gene3D" id="3.10.250.10">
    <property type="entry name" value="SRCR-like domain"/>
    <property type="match status" value="7"/>
</dbReference>
<feature type="compositionally biased region" description="Polar residues" evidence="13">
    <location>
        <begin position="529"/>
        <end position="541"/>
    </location>
</feature>
<evidence type="ECO:0000256" key="9">
    <source>
        <dbReference type="ARBA" id="ARBA00047197"/>
    </source>
</evidence>
<dbReference type="PROSITE" id="PS51034">
    <property type="entry name" value="ZP_2"/>
    <property type="match status" value="1"/>
</dbReference>
<feature type="disulfide bond" evidence="12">
    <location>
        <begin position="953"/>
        <end position="963"/>
    </location>
</feature>
<keyword evidence="2" id="KW-0813">Transport</keyword>
<feature type="disulfide bond" evidence="12">
    <location>
        <begin position="684"/>
        <end position="748"/>
    </location>
</feature>
<feature type="disulfide bond" evidence="12">
    <location>
        <begin position="613"/>
        <end position="623"/>
    </location>
</feature>
<feature type="domain" description="SRCR" evidence="15">
    <location>
        <begin position="418"/>
        <end position="517"/>
    </location>
</feature>
<feature type="domain" description="SRCR" evidence="15">
    <location>
        <begin position="69"/>
        <end position="169"/>
    </location>
</feature>
<name>A0A8C3UG18_CATUS</name>
<dbReference type="PROSITE" id="PS01180">
    <property type="entry name" value="CUB"/>
    <property type="match status" value="2"/>
</dbReference>
<dbReference type="InterPro" id="IPR001507">
    <property type="entry name" value="ZP_dom"/>
</dbReference>
<feature type="disulfide bond" evidence="12">
    <location>
        <begin position="343"/>
        <end position="404"/>
    </location>
</feature>
<keyword evidence="7" id="KW-0325">Glycoprotein</keyword>
<dbReference type="Pfam" id="PF00530">
    <property type="entry name" value="SRCR"/>
    <property type="match status" value="7"/>
</dbReference>
<sequence length="1389" mass="151663">MAIAIELITSLTDTSGPPDVSTTAPTSATTEASTPAELATITTAAGTAESTECRAGVSLYLFHVPGASVRLQGGRNGCEGRVELYDGSTWGTVCDDQWDLQDAQVVCQQLGCGQPVAAPQNAHFGVGSGRIFLDDVQCRGDEPSLQMCRHNGWGVHNCRHVEDASVICAVAEPTPPPQAPLTNGARVRLQGGRNGCEGRVELYDGSTWGTVCDDQWDMRDAQVVCQQLGCDQPVDAPRNAHFGLGSGHIFLDDVQCRGDEPSLQMCRHNGWGVHNCRHEEDASVICAAPQPTSPAQWPVTTGASVRLQGGRNGCEGRVELYDGSRWGTVCDDQWDLQDAQVVCQQLGCGQPVAAPQNAHFGVGSGRIFLDDVQCRGDEPSLQMCRHNGWGVHNCRHVEDASVICAGECPADLPQYSWGRAELAMSRWMDCRLYDGSTWGTVCDDQWDLQDAQVVCQQLGCGQPVDAPRNARFGLGSGHIFLDDVQCRGDEPSLQMCRHNGWGVHNCRHGEDASVICAGGSPQPTPPSQWPVTTGKSTSPSSGLVRLRGGRNGCEGRVELYDGSRWGTVCDDQWDLQDAQVVCQQLGCGQPVDAPRNAHFGLGSGRIFLDDVQCRGDEPSLQMCRHNGWGVHNCRHEEDASVICAVTPIAALCHVPGASVRLQGGRNGCEGRVELYDGSTWGTVCDDQWDLRDAQVVCQQLGCGQAVAALDTAHFGLGSGRIFLDDVQCRGDEPSLQMCRHNGWGVHNCRHVEDASVICAGELNSFPFLSAAPYFCGGSMSDSSGVLQSPNYPGSYPNDADCVWEIQVENNFRVTLTFRDIARTCQDDYIEVYDGPLHSSPLLGRFCSGSFPTYVSSSNMMSVRFHSDSRYSFRGFQAHYSSIPLRLESGEDRCAGRVEVFHDGKWGTVCDDYFNMNSANVVCRQLNCGQAVSVLGLSHFGPSGKIIQLDDVQCRGTESHLWDCRHAGWGKHNCGLNEDVGVICSGKKNLSTSAPARGTENCGGQLTGPNGTFSSPNYPAPYPQFRYCVWYIKAPKNSKINLQFQDFLNCRLDFTAVYDGLTTGSGLLGKVCGLAQPTFESSSNTMTVVLSTDDTNSYRGFSAHYSSAPLPATLTCSSYSMRIVLSKSYLASLGFREDDLQLNDPSCRPVVTDSVIFSFPLASCGTIKKDEGHSITYTNTISLAPAGSTITRQRNTEIIAQCRMKNNETLELIYITTNNAIQNLTAEGRYNVSMAFYESESFSKPIQYSPYYVDLNQTLFAEVTLHSTDPNLQVFIDTCTASPEPDFGSLTYDLIRSGCNKDDTVVTYPAFENHGRFKFRAFRFLRRFPSVYLQCDIVICDSNNINTRCARGCISRHKRAISPYTWKTNTVVGPIRLRRDLRQKPKAPCL</sequence>
<evidence type="ECO:0000313" key="17">
    <source>
        <dbReference type="Ensembl" id="ENSCUSP00005015198.1"/>
    </source>
</evidence>
<dbReference type="PROSITE" id="PS00420">
    <property type="entry name" value="SRCR_1"/>
    <property type="match status" value="5"/>
</dbReference>
<feature type="disulfide bond" evidence="12">
    <location>
        <begin position="442"/>
        <end position="506"/>
    </location>
</feature>
<dbReference type="Pfam" id="PF00431">
    <property type="entry name" value="CUB"/>
    <property type="match status" value="2"/>
</dbReference>
<feature type="disulfide bond" evidence="12">
    <location>
        <begin position="697"/>
        <end position="758"/>
    </location>
</feature>
<feature type="domain" description="CUB" evidence="14">
    <location>
        <begin position="775"/>
        <end position="882"/>
    </location>
</feature>
<feature type="disulfide bond" evidence="12">
    <location>
        <begin position="107"/>
        <end position="168"/>
    </location>
</feature>
<feature type="disulfide bond" evidence="12">
    <location>
        <begin position="225"/>
        <end position="286"/>
    </location>
</feature>
<evidence type="ECO:0000256" key="8">
    <source>
        <dbReference type="ARBA" id="ARBA00030560"/>
    </source>
</evidence>
<feature type="domain" description="SRCR" evidence="15">
    <location>
        <begin position="544"/>
        <end position="644"/>
    </location>
</feature>
<dbReference type="PANTHER" id="PTHR48071">
    <property type="entry name" value="SRCR DOMAIN-CONTAINING PROTEIN"/>
    <property type="match status" value="1"/>
</dbReference>
<dbReference type="GO" id="GO:0016020">
    <property type="term" value="C:membrane"/>
    <property type="evidence" value="ECO:0007669"/>
    <property type="project" value="InterPro"/>
</dbReference>
<feature type="domain" description="ZP" evidence="16">
    <location>
        <begin position="1114"/>
        <end position="1355"/>
    </location>
</feature>
<comment type="similarity">
    <text evidence="1">Belongs to the DMBT1 family.</text>
</comment>
<protein>
    <recommendedName>
        <fullName evidence="9">Scavenger receptor cysteine-rich domain-containing protein DMBT1</fullName>
    </recommendedName>
    <alternativeName>
        <fullName evidence="10">Deleted in malignant brain tumors 1 protein</fullName>
    </alternativeName>
    <alternativeName>
        <fullName evidence="8">Hensin</fullName>
    </alternativeName>
</protein>
<feature type="disulfide bond" evidence="12">
    <location>
        <begin position="212"/>
        <end position="276"/>
    </location>
</feature>
<dbReference type="SMART" id="SM00202">
    <property type="entry name" value="SR"/>
    <property type="match status" value="7"/>
</dbReference>
<dbReference type="PANTHER" id="PTHR48071:SF18">
    <property type="entry name" value="DELETED IN MALIGNANT BRAIN TUMORS 1 PROTEIN-RELATED"/>
    <property type="match status" value="1"/>
</dbReference>